<proteinExistence type="predicted"/>
<name>A0AC54Z7F0_ORYAF</name>
<dbReference type="Proteomes" id="UP000694850">
    <property type="component" value="Unplaced"/>
</dbReference>
<reference evidence="2" key="1">
    <citation type="submission" date="2025-08" db="UniProtKB">
        <authorList>
            <consortium name="RefSeq"/>
        </authorList>
    </citation>
    <scope>IDENTIFICATION</scope>
</reference>
<protein>
    <submittedName>
        <fullName evidence="2">NACHT, LRR and PYD domains-containing protein 11</fullName>
    </submittedName>
</protein>
<dbReference type="RefSeq" id="XP_042639132.1">
    <property type="nucleotide sequence ID" value="XM_042783198.1"/>
</dbReference>
<keyword evidence="1" id="KW-1185">Reference proteome</keyword>
<gene>
    <name evidence="2" type="primary">NLRP11</name>
</gene>
<sequence>MAELSSADSDLLWHLKKLKNKEFQSVKEHLIQAPLEFGLPEIPWLQLRKAQREDLGKMLTAHYEAQITWNMMFSIFQKINRQDLCMKIEARRTRNKEIHKDLMHEKFLLQWEKCIYPNINDEFYNGIASGIHRLFEMAFDPKGNMRADNFNVFLVGERASGKTMLIKMAMLQWVKGDIWKDTFSYIVHLTSREVNQMAHSSLVELLSKDWPNGQAPVEDILSDSKKLLFILEDLDNIKFAFNIAESALCSDSRKQVPASVLLVSLLKRKMAPSSSFLISTRTEPQVILDSLAKQTDYSITLNFSDEIRQKYFTLFFEDKGRAMTAFKFIQDNEILVALCSVPISCWIACTTLNQQMYKVGDVNFTFRTSTDTHAHFLTNALTSGAGMPTVGHHLILLERLSLLALEGLFQDMLEFSHQDLRTIGLTESEVSMLKTTKILMWTNHLEDRCTFIHLHVQEFCAAIAYMMPLTASQIFPTNRELERRAEYNDFSPVMTFIFGLLNEKTRDILETSFGCQLSSEVHRRYLLERMENLASNPEAMEHHVPLFYCLFENQEEEFVKQIMGFFVEAAILIRDNKDLMVSSYCLKRCRPLEKLRLCIQYVFVKSKFDMKLTSSQMRSLIHWKDLCSLLHTKENLRELEVCNSEFDDTSERILCKALEHPNCQLQTFSLSGCFFTSFVCRDIASAITTNQYLRSLELGSNNIGDGGVELLSNALKHPNCKLENLGLEECRLTSNCCETLVSVLIKNKSLKKLNLLGNKLDEKGIVKLLQGLGHPDCMLQTIG</sequence>
<accession>A0AC54Z7F0</accession>
<evidence type="ECO:0000313" key="1">
    <source>
        <dbReference type="Proteomes" id="UP000694850"/>
    </source>
</evidence>
<organism evidence="1 2">
    <name type="scientific">Orycteropus afer afer</name>
    <dbReference type="NCBI Taxonomy" id="1230840"/>
    <lineage>
        <taxon>Eukaryota</taxon>
        <taxon>Metazoa</taxon>
        <taxon>Chordata</taxon>
        <taxon>Craniata</taxon>
        <taxon>Vertebrata</taxon>
        <taxon>Euteleostomi</taxon>
        <taxon>Mammalia</taxon>
        <taxon>Eutheria</taxon>
        <taxon>Afrotheria</taxon>
        <taxon>Tubulidentata</taxon>
        <taxon>Orycteropodidae</taxon>
        <taxon>Orycteropus</taxon>
    </lineage>
</organism>
<evidence type="ECO:0000313" key="2">
    <source>
        <dbReference type="RefSeq" id="XP_042639132.1"/>
    </source>
</evidence>